<evidence type="ECO:0000256" key="3">
    <source>
        <dbReference type="ARBA" id="ARBA00022989"/>
    </source>
</evidence>
<organism evidence="6 7">
    <name type="scientific">Ceratodon purpureus</name>
    <name type="common">Fire moss</name>
    <name type="synonym">Dicranum purpureum</name>
    <dbReference type="NCBI Taxonomy" id="3225"/>
    <lineage>
        <taxon>Eukaryota</taxon>
        <taxon>Viridiplantae</taxon>
        <taxon>Streptophyta</taxon>
        <taxon>Embryophyta</taxon>
        <taxon>Bryophyta</taxon>
        <taxon>Bryophytina</taxon>
        <taxon>Bryopsida</taxon>
        <taxon>Dicranidae</taxon>
        <taxon>Pseudoditrichales</taxon>
        <taxon>Ditrichaceae</taxon>
        <taxon>Ceratodon</taxon>
    </lineage>
</organism>
<feature type="transmembrane region" description="Helical" evidence="5">
    <location>
        <begin position="170"/>
        <end position="188"/>
    </location>
</feature>
<feature type="transmembrane region" description="Helical" evidence="5">
    <location>
        <begin position="53"/>
        <end position="77"/>
    </location>
</feature>
<evidence type="ECO:0000256" key="1">
    <source>
        <dbReference type="ARBA" id="ARBA00004127"/>
    </source>
</evidence>
<dbReference type="InterPro" id="IPR006838">
    <property type="entry name" value="ADTRP_AIG1"/>
</dbReference>
<keyword evidence="2 5" id="KW-0812">Transmembrane</keyword>
<accession>A0A8T0GKE8</accession>
<evidence type="ECO:0000256" key="5">
    <source>
        <dbReference type="SAM" id="Phobius"/>
    </source>
</evidence>
<dbReference type="AlphaFoldDB" id="A0A8T0GKE8"/>
<dbReference type="Pfam" id="PF04750">
    <property type="entry name" value="Far-17a_AIG1"/>
    <property type="match status" value="1"/>
</dbReference>
<evidence type="ECO:0000256" key="2">
    <source>
        <dbReference type="ARBA" id="ARBA00022692"/>
    </source>
</evidence>
<evidence type="ECO:0000313" key="6">
    <source>
        <dbReference type="EMBL" id="KAG0559981.1"/>
    </source>
</evidence>
<evidence type="ECO:0000256" key="4">
    <source>
        <dbReference type="ARBA" id="ARBA00023136"/>
    </source>
</evidence>
<dbReference type="Proteomes" id="UP000822688">
    <property type="component" value="Chromosome 10"/>
</dbReference>
<feature type="transmembrane region" description="Helical" evidence="5">
    <location>
        <begin position="208"/>
        <end position="224"/>
    </location>
</feature>
<feature type="transmembrane region" description="Helical" evidence="5">
    <location>
        <begin position="21"/>
        <end position="41"/>
    </location>
</feature>
<reference evidence="6" key="1">
    <citation type="submission" date="2020-06" db="EMBL/GenBank/DDBJ databases">
        <title>WGS assembly of Ceratodon purpureus strain R40.</title>
        <authorList>
            <person name="Carey S.B."/>
            <person name="Jenkins J."/>
            <person name="Shu S."/>
            <person name="Lovell J.T."/>
            <person name="Sreedasyam A."/>
            <person name="Maumus F."/>
            <person name="Tiley G.P."/>
            <person name="Fernandez-Pozo N."/>
            <person name="Barry K."/>
            <person name="Chen C."/>
            <person name="Wang M."/>
            <person name="Lipzen A."/>
            <person name="Daum C."/>
            <person name="Saski C.A."/>
            <person name="Payton A.C."/>
            <person name="Mcbreen J.C."/>
            <person name="Conrad R.E."/>
            <person name="Kollar L.M."/>
            <person name="Olsson S."/>
            <person name="Huttunen S."/>
            <person name="Landis J.B."/>
            <person name="Wickett N.J."/>
            <person name="Johnson M.G."/>
            <person name="Rensing S.A."/>
            <person name="Grimwood J."/>
            <person name="Schmutz J."/>
            <person name="Mcdaniel S.F."/>
        </authorList>
    </citation>
    <scope>NUCLEOTIDE SEQUENCE</scope>
    <source>
        <strain evidence="6">R40</strain>
    </source>
</reference>
<dbReference type="GO" id="GO:0012505">
    <property type="term" value="C:endomembrane system"/>
    <property type="evidence" value="ECO:0007669"/>
    <property type="project" value="UniProtKB-SubCell"/>
</dbReference>
<keyword evidence="7" id="KW-1185">Reference proteome</keyword>
<keyword evidence="3 5" id="KW-1133">Transmembrane helix</keyword>
<feature type="transmembrane region" description="Helical" evidence="5">
    <location>
        <begin position="97"/>
        <end position="116"/>
    </location>
</feature>
<sequence length="246" mass="27844">MASNSGGRYGATATAPASNACFLFHLVSFLLYVYVFCWHFSKHASTMPQAWEFGWFFKFLTFCSFSFQMVALMISLLSHLFPEEKMLKRTSNEMSCASFQISNAAILVYWTVIFWTSSPLKMGVQTAARKTLQLGLIAGGPLWLSLLVNVGTSFFAWTDLVTTERTFRRSSLYITFLFMGLYIFWVHLCEIKNEDFPHPFIKPLRQPEGSITVSLAAVVFVLFFHKIGSRFAGRGSSPLARKIKLG</sequence>
<comment type="subcellular location">
    <subcellularLocation>
        <location evidence="1">Endomembrane system</location>
        <topology evidence="1">Multi-pass membrane protein</topology>
    </subcellularLocation>
</comment>
<dbReference type="EMBL" id="CM026431">
    <property type="protein sequence ID" value="KAG0559981.1"/>
    <property type="molecule type" value="Genomic_DNA"/>
</dbReference>
<evidence type="ECO:0000313" key="7">
    <source>
        <dbReference type="Proteomes" id="UP000822688"/>
    </source>
</evidence>
<keyword evidence="4 5" id="KW-0472">Membrane</keyword>
<gene>
    <name evidence="6" type="ORF">KC19_10G144400</name>
</gene>
<name>A0A8T0GKE8_CERPU</name>
<dbReference type="PANTHER" id="PTHR10989">
    <property type="entry name" value="ANDROGEN-INDUCED PROTEIN 1-RELATED"/>
    <property type="match status" value="1"/>
</dbReference>
<proteinExistence type="predicted"/>
<evidence type="ECO:0008006" key="8">
    <source>
        <dbReference type="Google" id="ProtNLM"/>
    </source>
</evidence>
<protein>
    <recommendedName>
        <fullName evidence="8">Transmembrane protein</fullName>
    </recommendedName>
</protein>
<comment type="caution">
    <text evidence="6">The sequence shown here is derived from an EMBL/GenBank/DDBJ whole genome shotgun (WGS) entry which is preliminary data.</text>
</comment>
<feature type="transmembrane region" description="Helical" evidence="5">
    <location>
        <begin position="136"/>
        <end position="158"/>
    </location>
</feature>
<dbReference type="PANTHER" id="PTHR10989:SF16">
    <property type="entry name" value="AT02829P-RELATED"/>
    <property type="match status" value="1"/>
</dbReference>
<dbReference type="GO" id="GO:0016020">
    <property type="term" value="C:membrane"/>
    <property type="evidence" value="ECO:0007669"/>
    <property type="project" value="InterPro"/>
</dbReference>